<evidence type="ECO:0000313" key="3">
    <source>
        <dbReference type="Proteomes" id="UP000499080"/>
    </source>
</evidence>
<name>A0A4Y2JJW9_ARAVE</name>
<comment type="caution">
    <text evidence="2">The sequence shown here is derived from an EMBL/GenBank/DDBJ whole genome shotgun (WGS) entry which is preliminary data.</text>
</comment>
<feature type="compositionally biased region" description="Polar residues" evidence="1">
    <location>
        <begin position="10"/>
        <end position="25"/>
    </location>
</feature>
<gene>
    <name evidence="2" type="ORF">AVEN_187180_1</name>
</gene>
<dbReference type="AlphaFoldDB" id="A0A4Y2JJW9"/>
<feature type="region of interest" description="Disordered" evidence="1">
    <location>
        <begin position="1"/>
        <end position="36"/>
    </location>
</feature>
<organism evidence="2 3">
    <name type="scientific">Araneus ventricosus</name>
    <name type="common">Orbweaver spider</name>
    <name type="synonym">Epeira ventricosa</name>
    <dbReference type="NCBI Taxonomy" id="182803"/>
    <lineage>
        <taxon>Eukaryota</taxon>
        <taxon>Metazoa</taxon>
        <taxon>Ecdysozoa</taxon>
        <taxon>Arthropoda</taxon>
        <taxon>Chelicerata</taxon>
        <taxon>Arachnida</taxon>
        <taxon>Araneae</taxon>
        <taxon>Araneomorphae</taxon>
        <taxon>Entelegynae</taxon>
        <taxon>Araneoidea</taxon>
        <taxon>Araneidae</taxon>
        <taxon>Araneus</taxon>
    </lineage>
</organism>
<dbReference type="EMBL" id="BGPR01003537">
    <property type="protein sequence ID" value="GBM89416.1"/>
    <property type="molecule type" value="Genomic_DNA"/>
</dbReference>
<evidence type="ECO:0000256" key="1">
    <source>
        <dbReference type="SAM" id="MobiDB-lite"/>
    </source>
</evidence>
<proteinExistence type="predicted"/>
<keyword evidence="3" id="KW-1185">Reference proteome</keyword>
<sequence length="122" mass="14359">MEAPCKSHNRSLQSPRATVPASFTTFKAGPPAPLSRERFTPPPTFWVFAFVRKHRFPFPTIVFQFNNRTRQMENERRWISKPFDHNQFSSDIRIDDELGCEALQMEWDGVVVNDQFYATSRY</sequence>
<accession>A0A4Y2JJW9</accession>
<protein>
    <submittedName>
        <fullName evidence="2">Uncharacterized protein</fullName>
    </submittedName>
</protein>
<dbReference type="Proteomes" id="UP000499080">
    <property type="component" value="Unassembled WGS sequence"/>
</dbReference>
<reference evidence="2 3" key="1">
    <citation type="journal article" date="2019" name="Sci. Rep.">
        <title>Orb-weaving spider Araneus ventricosus genome elucidates the spidroin gene catalogue.</title>
        <authorList>
            <person name="Kono N."/>
            <person name="Nakamura H."/>
            <person name="Ohtoshi R."/>
            <person name="Moran D.A.P."/>
            <person name="Shinohara A."/>
            <person name="Yoshida Y."/>
            <person name="Fujiwara M."/>
            <person name="Mori M."/>
            <person name="Tomita M."/>
            <person name="Arakawa K."/>
        </authorList>
    </citation>
    <scope>NUCLEOTIDE SEQUENCE [LARGE SCALE GENOMIC DNA]</scope>
</reference>
<evidence type="ECO:0000313" key="2">
    <source>
        <dbReference type="EMBL" id="GBM89416.1"/>
    </source>
</evidence>